<dbReference type="GO" id="GO:0004789">
    <property type="term" value="F:thiamine-phosphate diphosphorylase activity"/>
    <property type="evidence" value="ECO:0007669"/>
    <property type="project" value="UniProtKB-UniRule"/>
</dbReference>
<dbReference type="UniPathway" id="UPA00060">
    <property type="reaction ID" value="UER00141"/>
</dbReference>
<comment type="catalytic activity">
    <reaction evidence="8 10 11">
        <text>2-(2-carboxy-4-methylthiazol-5-yl)ethyl phosphate + 4-amino-2-methyl-5-(diphosphooxymethyl)pyrimidine + 2 H(+) = thiamine phosphate + CO2 + diphosphate</text>
        <dbReference type="Rhea" id="RHEA:47848"/>
        <dbReference type="ChEBI" id="CHEBI:15378"/>
        <dbReference type="ChEBI" id="CHEBI:16526"/>
        <dbReference type="ChEBI" id="CHEBI:33019"/>
        <dbReference type="ChEBI" id="CHEBI:37575"/>
        <dbReference type="ChEBI" id="CHEBI:57841"/>
        <dbReference type="ChEBI" id="CHEBI:62890"/>
        <dbReference type="EC" id="2.5.1.3"/>
    </reaction>
</comment>
<evidence type="ECO:0000256" key="5">
    <source>
        <dbReference type="ARBA" id="ARBA00022842"/>
    </source>
</evidence>
<dbReference type="STRING" id="1481914.JCM19241_769"/>
<dbReference type="EMBL" id="BBSC01000011">
    <property type="protein sequence ID" value="GAM78041.1"/>
    <property type="molecule type" value="Genomic_DNA"/>
</dbReference>
<feature type="binding site" evidence="10">
    <location>
        <position position="68"/>
    </location>
    <ligand>
        <name>Mg(2+)</name>
        <dbReference type="ChEBI" id="CHEBI:18420"/>
    </ligand>
</feature>
<accession>A0A0B8QHL5</accession>
<dbReference type="CDD" id="cd00564">
    <property type="entry name" value="TMP_TenI"/>
    <property type="match status" value="1"/>
</dbReference>
<evidence type="ECO:0000313" key="15">
    <source>
        <dbReference type="Proteomes" id="UP000031666"/>
    </source>
</evidence>
<keyword evidence="4 10" id="KW-0479">Metal-binding</keyword>
<gene>
    <name evidence="10" type="primary">thiE</name>
    <name evidence="14" type="ORF">JCM19241_769</name>
</gene>
<evidence type="ECO:0000256" key="3">
    <source>
        <dbReference type="ARBA" id="ARBA00022679"/>
    </source>
</evidence>
<evidence type="ECO:0000256" key="4">
    <source>
        <dbReference type="ARBA" id="ARBA00022723"/>
    </source>
</evidence>
<dbReference type="SUPFAM" id="SSF51391">
    <property type="entry name" value="Thiamin phosphate synthase"/>
    <property type="match status" value="1"/>
</dbReference>
<dbReference type="AlphaFoldDB" id="A0A0B8QHL5"/>
<dbReference type="EC" id="2.5.1.3" evidence="10"/>
<evidence type="ECO:0000256" key="2">
    <source>
        <dbReference type="ARBA" id="ARBA00005165"/>
    </source>
</evidence>
<dbReference type="PANTHER" id="PTHR20857:SF23">
    <property type="entry name" value="THIAMINE BIOSYNTHETIC BIFUNCTIONAL ENZYME"/>
    <property type="match status" value="1"/>
</dbReference>
<comment type="catalytic activity">
    <reaction evidence="9 10 11">
        <text>2-[(2R,5Z)-2-carboxy-4-methylthiazol-5(2H)-ylidene]ethyl phosphate + 4-amino-2-methyl-5-(diphosphooxymethyl)pyrimidine + 2 H(+) = thiamine phosphate + CO2 + diphosphate</text>
        <dbReference type="Rhea" id="RHEA:47844"/>
        <dbReference type="ChEBI" id="CHEBI:15378"/>
        <dbReference type="ChEBI" id="CHEBI:16526"/>
        <dbReference type="ChEBI" id="CHEBI:33019"/>
        <dbReference type="ChEBI" id="CHEBI:37575"/>
        <dbReference type="ChEBI" id="CHEBI:57841"/>
        <dbReference type="ChEBI" id="CHEBI:62899"/>
        <dbReference type="EC" id="2.5.1.3"/>
    </reaction>
</comment>
<dbReference type="FunFam" id="3.20.20.70:FF:000096">
    <property type="entry name" value="Thiamine-phosphate synthase"/>
    <property type="match status" value="1"/>
</dbReference>
<keyword evidence="3 10" id="KW-0808">Transferase</keyword>
<feature type="binding site" evidence="10">
    <location>
        <position position="67"/>
    </location>
    <ligand>
        <name>4-amino-2-methyl-5-(diphosphooxymethyl)pyrimidine</name>
        <dbReference type="ChEBI" id="CHEBI:57841"/>
    </ligand>
</feature>
<feature type="domain" description="Thiamine phosphate synthase/TenI" evidence="13">
    <location>
        <begin position="6"/>
        <end position="186"/>
    </location>
</feature>
<evidence type="ECO:0000256" key="9">
    <source>
        <dbReference type="ARBA" id="ARBA00047883"/>
    </source>
</evidence>
<evidence type="ECO:0000256" key="1">
    <source>
        <dbReference type="ARBA" id="ARBA00003814"/>
    </source>
</evidence>
<evidence type="ECO:0000256" key="7">
    <source>
        <dbReference type="ARBA" id="ARBA00047334"/>
    </source>
</evidence>
<dbReference type="GO" id="GO:0009228">
    <property type="term" value="P:thiamine biosynthetic process"/>
    <property type="evidence" value="ECO:0007669"/>
    <property type="project" value="UniProtKB-KW"/>
</dbReference>
<protein>
    <recommendedName>
        <fullName evidence="10">Thiamine-phosphate synthase</fullName>
        <shortName evidence="10">TP synthase</shortName>
        <shortName evidence="10">TPS</shortName>
        <ecNumber evidence="10">2.5.1.3</ecNumber>
    </recommendedName>
    <alternativeName>
        <fullName evidence="10">Thiamine-phosphate pyrophosphorylase</fullName>
        <shortName evidence="10">TMP pyrophosphorylase</shortName>
        <shortName evidence="10">TMP-PPase</shortName>
    </alternativeName>
</protein>
<feature type="binding site" evidence="10">
    <location>
        <position position="87"/>
    </location>
    <ligand>
        <name>Mg(2+)</name>
        <dbReference type="ChEBI" id="CHEBI:18420"/>
    </ligand>
</feature>
<name>A0A0B8QHL5_9VIBR</name>
<dbReference type="InterPro" id="IPR022998">
    <property type="entry name" value="ThiamineP_synth_TenI"/>
</dbReference>
<feature type="binding site" evidence="10">
    <location>
        <position position="106"/>
    </location>
    <ligand>
        <name>4-amino-2-methyl-5-(diphosphooxymethyl)pyrimidine</name>
        <dbReference type="ChEBI" id="CHEBI:57841"/>
    </ligand>
</feature>
<evidence type="ECO:0000256" key="11">
    <source>
        <dbReference type="RuleBase" id="RU003826"/>
    </source>
</evidence>
<dbReference type="Gene3D" id="3.20.20.70">
    <property type="entry name" value="Aldolase class I"/>
    <property type="match status" value="1"/>
</dbReference>
<dbReference type="InterPro" id="IPR036206">
    <property type="entry name" value="ThiamineP_synth_sf"/>
</dbReference>
<evidence type="ECO:0000259" key="13">
    <source>
        <dbReference type="Pfam" id="PF02581"/>
    </source>
</evidence>
<proteinExistence type="inferred from homology"/>
<feature type="binding site" evidence="10">
    <location>
        <begin position="35"/>
        <end position="39"/>
    </location>
    <ligand>
        <name>4-amino-2-methyl-5-(diphosphooxymethyl)pyrimidine</name>
        <dbReference type="ChEBI" id="CHEBI:57841"/>
    </ligand>
</feature>
<evidence type="ECO:0000256" key="8">
    <source>
        <dbReference type="ARBA" id="ARBA00047851"/>
    </source>
</evidence>
<reference evidence="14 15" key="1">
    <citation type="submission" date="2015-01" db="EMBL/GenBank/DDBJ databases">
        <title>Vibrio sp. C94 JCM 19241 whole genome shotgun sequence.</title>
        <authorList>
            <person name="Sawabe T."/>
            <person name="Meirelles P."/>
            <person name="Feng G."/>
            <person name="Sayaka M."/>
            <person name="Hattori M."/>
            <person name="Ohkuma M."/>
        </authorList>
    </citation>
    <scope>NUCLEOTIDE SEQUENCE [LARGE SCALE GENOMIC DNA]</scope>
    <source>
        <strain evidence="15">JCM 19241</strain>
    </source>
</reference>
<dbReference type="Proteomes" id="UP000031666">
    <property type="component" value="Unassembled WGS sequence"/>
</dbReference>
<feature type="binding site" evidence="10">
    <location>
        <position position="163"/>
    </location>
    <ligand>
        <name>2-[(2R,5Z)-2-carboxy-4-methylthiazol-5(2H)-ylidene]ethyl phosphate</name>
        <dbReference type="ChEBI" id="CHEBI:62899"/>
    </ligand>
</feature>
<dbReference type="HAMAP" id="MF_00097">
    <property type="entry name" value="TMP_synthase"/>
    <property type="match status" value="1"/>
</dbReference>
<evidence type="ECO:0000256" key="12">
    <source>
        <dbReference type="RuleBase" id="RU004253"/>
    </source>
</evidence>
<evidence type="ECO:0000256" key="10">
    <source>
        <dbReference type="HAMAP-Rule" id="MF_00097"/>
    </source>
</evidence>
<dbReference type="GO" id="GO:0000287">
    <property type="term" value="F:magnesium ion binding"/>
    <property type="evidence" value="ECO:0007669"/>
    <property type="project" value="UniProtKB-UniRule"/>
</dbReference>
<feature type="binding site" evidence="10">
    <location>
        <begin position="132"/>
        <end position="134"/>
    </location>
    <ligand>
        <name>2-[(2R,5Z)-2-carboxy-4-methylthiazol-5(2H)-ylidene]ethyl phosphate</name>
        <dbReference type="ChEBI" id="CHEBI:62899"/>
    </ligand>
</feature>
<evidence type="ECO:0000313" key="14">
    <source>
        <dbReference type="EMBL" id="GAM78041.1"/>
    </source>
</evidence>
<dbReference type="GO" id="GO:0005737">
    <property type="term" value="C:cytoplasm"/>
    <property type="evidence" value="ECO:0007669"/>
    <property type="project" value="TreeGrafter"/>
</dbReference>
<evidence type="ECO:0000256" key="6">
    <source>
        <dbReference type="ARBA" id="ARBA00022977"/>
    </source>
</evidence>
<sequence length="209" mass="22486">MNPYELYFVTDEHQELNALCKVVEQAIEGGVTMVQVREKHGDVRAFIERARAVKSVMQGSNVPLIINDRVDVALAVDACGVHLGQSDMPVVDARRLIGKDKILGLSVESEAQLIEAQSFDVDYLGVSAIFATPTKTNTLKHWGIEGLRKAVETSNKPLVAIGGINISNIQQVSATGVHGIALVSAISAAQDPKLASKDLLKLMRSAKSD</sequence>
<dbReference type="InterPro" id="IPR034291">
    <property type="entry name" value="TMP_synthase"/>
</dbReference>
<comment type="pathway">
    <text evidence="2 10 12">Cofactor biosynthesis; thiamine diphosphate biosynthesis; thiamine phosphate from 4-amino-2-methyl-5-diphosphomethylpyrimidine and 4-methyl-5-(2-phosphoethyl)-thiazole: step 1/1.</text>
</comment>
<dbReference type="NCBIfam" id="TIGR00693">
    <property type="entry name" value="thiE"/>
    <property type="match status" value="1"/>
</dbReference>
<organism evidence="14 15">
    <name type="scientific">Vibrio ishigakensis</name>
    <dbReference type="NCBI Taxonomy" id="1481914"/>
    <lineage>
        <taxon>Bacteria</taxon>
        <taxon>Pseudomonadati</taxon>
        <taxon>Pseudomonadota</taxon>
        <taxon>Gammaproteobacteria</taxon>
        <taxon>Vibrionales</taxon>
        <taxon>Vibrionaceae</taxon>
        <taxon>Vibrio</taxon>
    </lineage>
</organism>
<dbReference type="Pfam" id="PF02581">
    <property type="entry name" value="TMP-TENI"/>
    <property type="match status" value="1"/>
</dbReference>
<comment type="catalytic activity">
    <reaction evidence="7 10 11">
        <text>4-methyl-5-(2-phosphooxyethyl)-thiazole + 4-amino-2-methyl-5-(diphosphooxymethyl)pyrimidine + H(+) = thiamine phosphate + diphosphate</text>
        <dbReference type="Rhea" id="RHEA:22328"/>
        <dbReference type="ChEBI" id="CHEBI:15378"/>
        <dbReference type="ChEBI" id="CHEBI:33019"/>
        <dbReference type="ChEBI" id="CHEBI:37575"/>
        <dbReference type="ChEBI" id="CHEBI:57841"/>
        <dbReference type="ChEBI" id="CHEBI:58296"/>
        <dbReference type="EC" id="2.5.1.3"/>
    </reaction>
</comment>
<comment type="similarity">
    <text evidence="10 11">Belongs to the thiamine-phosphate synthase family.</text>
</comment>
<keyword evidence="5 10" id="KW-0460">Magnesium</keyword>
<comment type="cofactor">
    <cofactor evidence="10">
        <name>Mg(2+)</name>
        <dbReference type="ChEBI" id="CHEBI:18420"/>
    </cofactor>
    <text evidence="10">Binds 1 Mg(2+) ion per subunit.</text>
</comment>
<feature type="binding site" evidence="10">
    <location>
        <begin position="183"/>
        <end position="184"/>
    </location>
    <ligand>
        <name>2-[(2R,5Z)-2-carboxy-4-methylthiazol-5(2H)-ylidene]ethyl phosphate</name>
        <dbReference type="ChEBI" id="CHEBI:62899"/>
    </ligand>
</feature>
<keyword evidence="6 10" id="KW-0784">Thiamine biosynthesis</keyword>
<dbReference type="PANTHER" id="PTHR20857">
    <property type="entry name" value="THIAMINE-PHOSPHATE PYROPHOSPHORYLASE"/>
    <property type="match status" value="1"/>
</dbReference>
<dbReference type="InterPro" id="IPR013785">
    <property type="entry name" value="Aldolase_TIM"/>
</dbReference>
<comment type="caution">
    <text evidence="14">The sequence shown here is derived from an EMBL/GenBank/DDBJ whole genome shotgun (WGS) entry which is preliminary data.</text>
</comment>
<feature type="binding site" evidence="10">
    <location>
        <position position="135"/>
    </location>
    <ligand>
        <name>4-amino-2-methyl-5-(diphosphooxymethyl)pyrimidine</name>
        <dbReference type="ChEBI" id="CHEBI:57841"/>
    </ligand>
</feature>
<dbReference type="GO" id="GO:0009229">
    <property type="term" value="P:thiamine diphosphate biosynthetic process"/>
    <property type="evidence" value="ECO:0007669"/>
    <property type="project" value="UniProtKB-UniRule"/>
</dbReference>
<reference evidence="14 15" key="2">
    <citation type="submission" date="2015-01" db="EMBL/GenBank/DDBJ databases">
        <authorList>
            <consortium name="NBRP consortium"/>
            <person name="Sawabe T."/>
            <person name="Meirelles P."/>
            <person name="Feng G."/>
            <person name="Sayaka M."/>
            <person name="Hattori M."/>
            <person name="Ohkuma M."/>
        </authorList>
    </citation>
    <scope>NUCLEOTIDE SEQUENCE [LARGE SCALE GENOMIC DNA]</scope>
    <source>
        <strain evidence="15">JCM 19241</strain>
    </source>
</reference>
<comment type="function">
    <text evidence="1 10">Condenses 4-methyl-5-(beta-hydroxyethyl)thiazole monophosphate (THZ-P) and 2-methyl-4-amino-5-hydroxymethyl pyrimidine pyrophosphate (HMP-PP) to form thiamine monophosphate (TMP).</text>
</comment>